<accession>A0A370ND95</accession>
<name>A0A370ND95_9BURK</name>
<gene>
    <name evidence="1" type="ORF">DLM46_04870</name>
</gene>
<comment type="caution">
    <text evidence="1">The sequence shown here is derived from an EMBL/GenBank/DDBJ whole genome shotgun (WGS) entry which is preliminary data.</text>
</comment>
<protein>
    <submittedName>
        <fullName evidence="1">Uncharacterized protein</fullName>
    </submittedName>
</protein>
<evidence type="ECO:0000313" key="2">
    <source>
        <dbReference type="Proteomes" id="UP000254875"/>
    </source>
</evidence>
<evidence type="ECO:0000313" key="1">
    <source>
        <dbReference type="EMBL" id="RDK03572.1"/>
    </source>
</evidence>
<sequence>MKIGAILVARPYWHLALSLTIGGRDASCRLAGFTSAASVETRGANNVSAEYVKVRAPFDSGTSNQSAALFVVSSAGRKTSR</sequence>
<reference evidence="2" key="1">
    <citation type="submission" date="2018-05" db="EMBL/GenBank/DDBJ databases">
        <authorList>
            <person name="Feng T."/>
        </authorList>
    </citation>
    <scope>NUCLEOTIDE SEQUENCE [LARGE SCALE GENOMIC DNA]</scope>
    <source>
        <strain evidence="2">S27</strain>
    </source>
</reference>
<dbReference type="AlphaFoldDB" id="A0A370ND95"/>
<proteinExistence type="predicted"/>
<dbReference type="Proteomes" id="UP000254875">
    <property type="component" value="Unassembled WGS sequence"/>
</dbReference>
<keyword evidence="2" id="KW-1185">Reference proteome</keyword>
<dbReference type="EMBL" id="QHKS01000003">
    <property type="protein sequence ID" value="RDK03572.1"/>
    <property type="molecule type" value="Genomic_DNA"/>
</dbReference>
<organism evidence="1 2">
    <name type="scientific">Paraburkholderia lacunae</name>
    <dbReference type="NCBI Taxonomy" id="2211104"/>
    <lineage>
        <taxon>Bacteria</taxon>
        <taxon>Pseudomonadati</taxon>
        <taxon>Pseudomonadota</taxon>
        <taxon>Betaproteobacteria</taxon>
        <taxon>Burkholderiales</taxon>
        <taxon>Burkholderiaceae</taxon>
        <taxon>Paraburkholderia</taxon>
    </lineage>
</organism>